<dbReference type="PRINTS" id="PR01434">
    <property type="entry name" value="NADHDHGNASE5"/>
</dbReference>
<reference evidence="9" key="1">
    <citation type="journal article" date="2020" name="mSystems">
        <title>Genome- and Community-Level Interaction Insights into Carbon Utilization and Element Cycling Functions of Hydrothermarchaeota in Hydrothermal Sediment.</title>
        <authorList>
            <person name="Zhou Z."/>
            <person name="Liu Y."/>
            <person name="Xu W."/>
            <person name="Pan J."/>
            <person name="Luo Z.H."/>
            <person name="Li M."/>
        </authorList>
    </citation>
    <scope>NUCLEOTIDE SEQUENCE [LARGE SCALE GENOMIC DNA]</scope>
    <source>
        <strain evidence="9">SpSt-902</strain>
    </source>
</reference>
<dbReference type="GO" id="GO:0016020">
    <property type="term" value="C:membrane"/>
    <property type="evidence" value="ECO:0007669"/>
    <property type="project" value="UniProtKB-SubCell"/>
</dbReference>
<protein>
    <submittedName>
        <fullName evidence="9">Uncharacterized protein</fullName>
    </submittedName>
</protein>
<feature type="domain" description="NADH:quinone oxidoreductase/Mrp antiporter transmembrane" evidence="7">
    <location>
        <begin position="133"/>
        <end position="401"/>
    </location>
</feature>
<dbReference type="InterPro" id="IPR003945">
    <property type="entry name" value="NU5C-like"/>
</dbReference>
<accession>A0A7C3QUP8</accession>
<feature type="transmembrane region" description="Helical" evidence="6">
    <location>
        <begin position="385"/>
        <end position="404"/>
    </location>
</feature>
<feature type="transmembrane region" description="Helical" evidence="6">
    <location>
        <begin position="84"/>
        <end position="103"/>
    </location>
</feature>
<evidence type="ECO:0000256" key="5">
    <source>
        <dbReference type="RuleBase" id="RU000320"/>
    </source>
</evidence>
<feature type="transmembrane region" description="Helical" evidence="6">
    <location>
        <begin position="6"/>
        <end position="26"/>
    </location>
</feature>
<dbReference type="AlphaFoldDB" id="A0A7C3QUP8"/>
<dbReference type="PANTHER" id="PTHR42829:SF1">
    <property type="entry name" value="INORGANIC CARBON TRANSPORTER SUBUNIT DABB-RELATED"/>
    <property type="match status" value="1"/>
</dbReference>
<sequence>MHLASVLLILVPVMPLAGAGIAYAFSRGDDGTAFFWTRLGVVLSLLDCIFLVVRSGSGLIRARLFPDPFSRIPGPDIGLVYDPLAAVMSFLILSVSLVILAFSRRYMTGEPRSDHFLGAIGLATGFLLLLVTARNLVLLYAAWELVLVALCLLLVHHRNRRESSRPVLKTWVMNQIGGGFFLGGILVLGQAAGTFDLDGLFASLLPGPIDGGAGLFSGRMTPSAIVWGTLLIGIGILVRSSQLPFHLWLPVTLDAPTPVSGFMHAGIVNAGGFVLNRLSPLFVHSPGVLHGLFVVGAATAIYGSAVMLVQVSVKQTLVYSTMGQMGYMFAECGLGVFPAAIFHMIAHGIFKATLFLGSGSVIHTSRFHEHSPKGSLSRAFGRHRILWVLGGALLISLPLILLLSDTFRGKPFLPGTGGLILLFFGLATAMQTVFNLFRFSHLLTPRAVLAFTGMFALVFGLYWGGLTWFDRILDPLSKTQFLTPQGPAWSFFYPVALLTMGFILVAGWIFLAREASDGRKFPAVFALSGRLHDFLDQCGYAEILVHRWLRTPLESWASSIRKIHERTGEGSSPEAFLTGKPDE</sequence>
<dbReference type="GO" id="GO:0003954">
    <property type="term" value="F:NADH dehydrogenase activity"/>
    <property type="evidence" value="ECO:0007669"/>
    <property type="project" value="TreeGrafter"/>
</dbReference>
<dbReference type="PANTHER" id="PTHR42829">
    <property type="entry name" value="NADH-UBIQUINONE OXIDOREDUCTASE CHAIN 5"/>
    <property type="match status" value="1"/>
</dbReference>
<feature type="transmembrane region" description="Helical" evidence="6">
    <location>
        <begin position="291"/>
        <end position="313"/>
    </location>
</feature>
<feature type="transmembrane region" description="Helical" evidence="6">
    <location>
        <begin position="176"/>
        <end position="193"/>
    </location>
</feature>
<evidence type="ECO:0000256" key="3">
    <source>
        <dbReference type="ARBA" id="ARBA00022989"/>
    </source>
</evidence>
<dbReference type="GO" id="GO:0008137">
    <property type="term" value="F:NADH dehydrogenase (ubiquinone) activity"/>
    <property type="evidence" value="ECO:0007669"/>
    <property type="project" value="InterPro"/>
</dbReference>
<dbReference type="GO" id="GO:0015990">
    <property type="term" value="P:electron transport coupled proton transport"/>
    <property type="evidence" value="ECO:0007669"/>
    <property type="project" value="TreeGrafter"/>
</dbReference>
<evidence type="ECO:0000259" key="7">
    <source>
        <dbReference type="Pfam" id="PF00361"/>
    </source>
</evidence>
<dbReference type="Pfam" id="PF00662">
    <property type="entry name" value="Proton_antipo_N"/>
    <property type="match status" value="1"/>
</dbReference>
<comment type="subcellular location">
    <subcellularLocation>
        <location evidence="1">Endomembrane system</location>
        <topology evidence="1">Multi-pass membrane protein</topology>
    </subcellularLocation>
    <subcellularLocation>
        <location evidence="5">Membrane</location>
        <topology evidence="5">Multi-pass membrane protein</topology>
    </subcellularLocation>
</comment>
<feature type="transmembrane region" description="Helical" evidence="6">
    <location>
        <begin position="115"/>
        <end position="131"/>
    </location>
</feature>
<dbReference type="InterPro" id="IPR001516">
    <property type="entry name" value="Proton_antipo_N"/>
</dbReference>
<feature type="transmembrane region" description="Helical" evidence="6">
    <location>
        <begin position="489"/>
        <end position="511"/>
    </location>
</feature>
<organism evidence="9">
    <name type="scientific">Leptospirillum ferriphilum</name>
    <dbReference type="NCBI Taxonomy" id="178606"/>
    <lineage>
        <taxon>Bacteria</taxon>
        <taxon>Pseudomonadati</taxon>
        <taxon>Nitrospirota</taxon>
        <taxon>Nitrospiria</taxon>
        <taxon>Nitrospirales</taxon>
        <taxon>Nitrospiraceae</taxon>
        <taxon>Leptospirillum</taxon>
    </lineage>
</organism>
<keyword evidence="3 6" id="KW-1133">Transmembrane helix</keyword>
<evidence type="ECO:0000256" key="4">
    <source>
        <dbReference type="ARBA" id="ARBA00023136"/>
    </source>
</evidence>
<name>A0A7C3QUP8_9BACT</name>
<dbReference type="Pfam" id="PF00361">
    <property type="entry name" value="Proton_antipo_M"/>
    <property type="match status" value="1"/>
</dbReference>
<feature type="transmembrane region" description="Helical" evidence="6">
    <location>
        <begin position="325"/>
        <end position="346"/>
    </location>
</feature>
<feature type="transmembrane region" description="Helical" evidence="6">
    <location>
        <begin position="449"/>
        <end position="469"/>
    </location>
</feature>
<gene>
    <name evidence="9" type="ORF">ENX03_04275</name>
</gene>
<dbReference type="GO" id="GO:0042773">
    <property type="term" value="P:ATP synthesis coupled electron transport"/>
    <property type="evidence" value="ECO:0007669"/>
    <property type="project" value="InterPro"/>
</dbReference>
<feature type="transmembrane region" description="Helical" evidence="6">
    <location>
        <begin position="224"/>
        <end position="241"/>
    </location>
</feature>
<dbReference type="PRINTS" id="PR01435">
    <property type="entry name" value="NPOXDRDTASE5"/>
</dbReference>
<dbReference type="EMBL" id="DTMM01000083">
    <property type="protein sequence ID" value="HFT93149.1"/>
    <property type="molecule type" value="Genomic_DNA"/>
</dbReference>
<evidence type="ECO:0000256" key="2">
    <source>
        <dbReference type="ARBA" id="ARBA00022692"/>
    </source>
</evidence>
<evidence type="ECO:0000313" key="9">
    <source>
        <dbReference type="EMBL" id="HFT93149.1"/>
    </source>
</evidence>
<comment type="caution">
    <text evidence="9">The sequence shown here is derived from an EMBL/GenBank/DDBJ whole genome shotgun (WGS) entry which is preliminary data.</text>
</comment>
<feature type="transmembrane region" description="Helical" evidence="6">
    <location>
        <begin position="416"/>
        <end position="437"/>
    </location>
</feature>
<proteinExistence type="predicted"/>
<evidence type="ECO:0000259" key="8">
    <source>
        <dbReference type="Pfam" id="PF00662"/>
    </source>
</evidence>
<dbReference type="InterPro" id="IPR001750">
    <property type="entry name" value="ND/Mrp_TM"/>
</dbReference>
<evidence type="ECO:0000256" key="6">
    <source>
        <dbReference type="SAM" id="Phobius"/>
    </source>
</evidence>
<feature type="domain" description="NADH-Ubiquinone oxidoreductase (complex I) chain 5 N-terminal" evidence="8">
    <location>
        <begin position="76"/>
        <end position="116"/>
    </location>
</feature>
<keyword evidence="4 6" id="KW-0472">Membrane</keyword>
<feature type="transmembrane region" description="Helical" evidence="6">
    <location>
        <begin position="137"/>
        <end position="155"/>
    </location>
</feature>
<evidence type="ECO:0000256" key="1">
    <source>
        <dbReference type="ARBA" id="ARBA00004127"/>
    </source>
</evidence>
<feature type="transmembrane region" description="Helical" evidence="6">
    <location>
        <begin position="33"/>
        <end position="53"/>
    </location>
</feature>
<keyword evidence="2 5" id="KW-0812">Transmembrane</keyword>
<dbReference type="GO" id="GO:0012505">
    <property type="term" value="C:endomembrane system"/>
    <property type="evidence" value="ECO:0007669"/>
    <property type="project" value="UniProtKB-SubCell"/>
</dbReference>